<dbReference type="AlphaFoldDB" id="F1LG56"/>
<dbReference type="EMBL" id="JI213656">
    <property type="protein sequence ID" value="ADY49110.1"/>
    <property type="molecule type" value="mRNA"/>
</dbReference>
<evidence type="ECO:0000256" key="7">
    <source>
        <dbReference type="SAM" id="SignalP"/>
    </source>
</evidence>
<reference evidence="8" key="1">
    <citation type="journal article" date="2011" name="Genome Res.">
        <title>Deep small RNA sequencing from the nematode Ascaris reveals conservation, functional diversification, and novel developmental profiles.</title>
        <authorList>
            <person name="Wang J."/>
            <person name="Czech B."/>
            <person name="Crunk A."/>
            <person name="Wallace A."/>
            <person name="Mitreva M."/>
            <person name="Hannon G.J."/>
            <person name="Davis R.E."/>
        </authorList>
    </citation>
    <scope>NUCLEOTIDE SEQUENCE</scope>
</reference>
<evidence type="ECO:0000256" key="6">
    <source>
        <dbReference type="ARBA" id="ARBA00023320"/>
    </source>
</evidence>
<keyword evidence="6 8" id="KW-0527">Neuropeptide</keyword>
<dbReference type="GO" id="GO:0007218">
    <property type="term" value="P:neuropeptide signaling pathway"/>
    <property type="evidence" value="ECO:0007669"/>
    <property type="project" value="UniProtKB-KW"/>
</dbReference>
<evidence type="ECO:0000256" key="2">
    <source>
        <dbReference type="ARBA" id="ARBA00006356"/>
    </source>
</evidence>
<evidence type="ECO:0000256" key="1">
    <source>
        <dbReference type="ARBA" id="ARBA00004613"/>
    </source>
</evidence>
<organism evidence="8">
    <name type="scientific">Ascaris suum</name>
    <name type="common">Pig roundworm</name>
    <name type="synonym">Ascaris lumbricoides</name>
    <dbReference type="NCBI Taxonomy" id="6253"/>
    <lineage>
        <taxon>Eukaryota</taxon>
        <taxon>Metazoa</taxon>
        <taxon>Ecdysozoa</taxon>
        <taxon>Nematoda</taxon>
        <taxon>Chromadorea</taxon>
        <taxon>Rhabditida</taxon>
        <taxon>Spirurina</taxon>
        <taxon>Ascaridomorpha</taxon>
        <taxon>Ascaridoidea</taxon>
        <taxon>Ascarididae</taxon>
        <taxon>Ascaris</taxon>
    </lineage>
</organism>
<dbReference type="InterPro" id="IPR002544">
    <property type="entry name" value="FMRFamid-related_peptide-like"/>
</dbReference>
<proteinExistence type="evidence at transcript level"/>
<keyword evidence="5" id="KW-0027">Amidation</keyword>
<dbReference type="Pfam" id="PF01581">
    <property type="entry name" value="FARP"/>
    <property type="match status" value="5"/>
</dbReference>
<evidence type="ECO:0000256" key="4">
    <source>
        <dbReference type="ARBA" id="ARBA00022685"/>
    </source>
</evidence>
<evidence type="ECO:0000256" key="3">
    <source>
        <dbReference type="ARBA" id="ARBA00022525"/>
    </source>
</evidence>
<keyword evidence="7" id="KW-0732">Signal</keyword>
<dbReference type="InterPro" id="IPR051041">
    <property type="entry name" value="FMRFamide-related_np"/>
</dbReference>
<comment type="similarity">
    <text evidence="2">Belongs to the FARP (FMRFamide related peptide) family.</text>
</comment>
<name>F1LG56_ASCSU</name>
<keyword evidence="3" id="KW-0964">Secreted</keyword>
<protein>
    <submittedName>
        <fullName evidence="8">FMRFamide-like neuropeptides 14</fullName>
    </submittedName>
</protein>
<keyword evidence="4" id="KW-0165">Cleavage on pair of basic residues</keyword>
<feature type="chain" id="PRO_5003265929" evidence="7">
    <location>
        <begin position="19"/>
        <end position="145"/>
    </location>
</feature>
<dbReference type="GO" id="GO:0005576">
    <property type="term" value="C:extracellular region"/>
    <property type="evidence" value="ECO:0007669"/>
    <property type="project" value="UniProtKB-SubCell"/>
</dbReference>
<accession>F1LG56</accession>
<dbReference type="PANTHER" id="PTHR20986">
    <property type="entry name" value="FMRFAMIDE-RELATED PEPTIDES"/>
    <property type="match status" value="1"/>
</dbReference>
<comment type="subcellular location">
    <subcellularLocation>
        <location evidence="1">Secreted</location>
    </subcellularLocation>
</comment>
<feature type="signal peptide" evidence="7">
    <location>
        <begin position="1"/>
        <end position="18"/>
    </location>
</feature>
<evidence type="ECO:0000256" key="5">
    <source>
        <dbReference type="ARBA" id="ARBA00022815"/>
    </source>
</evidence>
<sequence length="145" mass="16885">MALVSLIVVAVFWTSSSAREEDIQCSLAALVPPQQKFLADRLCRLEDSTIAMEHVLQELMNRADITMESTASNTATDEDQAIAKRKNEFIRFGKRKNEFIRFGKRKNEFIRFGKRKNEFIRFGRSGYQNDNNIVEKRKNEFIRFG</sequence>
<dbReference type="PANTHER" id="PTHR20986:SF18">
    <property type="entry name" value="FMRF-LIKE PEPTIDE"/>
    <property type="match status" value="1"/>
</dbReference>
<evidence type="ECO:0000313" key="8">
    <source>
        <dbReference type="EMBL" id="ADY49110.1"/>
    </source>
</evidence>